<dbReference type="EMBL" id="CP015108">
    <property type="protein sequence ID" value="ARF15159.1"/>
    <property type="molecule type" value="Genomic_DNA"/>
</dbReference>
<dbReference type="PANTHER" id="PTHR48098:SF3">
    <property type="entry name" value="IRON(III) ENTEROBACTIN ESTERASE"/>
    <property type="match status" value="1"/>
</dbReference>
<protein>
    <recommendedName>
        <fullName evidence="3">Esterase family protein</fullName>
    </recommendedName>
</protein>
<evidence type="ECO:0008006" key="3">
    <source>
        <dbReference type="Google" id="ProtNLM"/>
    </source>
</evidence>
<dbReference type="RefSeq" id="WP_029052458.1">
    <property type="nucleotide sequence ID" value="NZ_CP015108.1"/>
</dbReference>
<dbReference type="PANTHER" id="PTHR48098">
    <property type="entry name" value="ENTEROCHELIN ESTERASE-RELATED"/>
    <property type="match status" value="1"/>
</dbReference>
<reference evidence="1 2" key="1">
    <citation type="submission" date="2016-04" db="EMBL/GenBank/DDBJ databases">
        <title>Comparative Genomics and Epigenetics of Sporosarcina ureae.</title>
        <authorList>
            <person name="Oliver A.S."/>
            <person name="Cooper K.K."/>
        </authorList>
    </citation>
    <scope>NUCLEOTIDE SEQUENCE [LARGE SCALE GENOMIC DNA]</scope>
    <source>
        <strain evidence="1 2">S204</strain>
    </source>
</reference>
<accession>A0ABN4YQI7</accession>
<dbReference type="Proteomes" id="UP000192486">
    <property type="component" value="Chromosome"/>
</dbReference>
<dbReference type="InterPro" id="IPR029058">
    <property type="entry name" value="AB_hydrolase_fold"/>
</dbReference>
<dbReference type="Gene3D" id="3.40.50.1820">
    <property type="entry name" value="alpha/beta hydrolase"/>
    <property type="match status" value="1"/>
</dbReference>
<dbReference type="Pfam" id="PF00756">
    <property type="entry name" value="Esterase"/>
    <property type="match status" value="1"/>
</dbReference>
<organism evidence="1 2">
    <name type="scientific">Sporosarcina ureae</name>
    <dbReference type="NCBI Taxonomy" id="1571"/>
    <lineage>
        <taxon>Bacteria</taxon>
        <taxon>Bacillati</taxon>
        <taxon>Bacillota</taxon>
        <taxon>Bacilli</taxon>
        <taxon>Bacillales</taxon>
        <taxon>Caryophanaceae</taxon>
        <taxon>Sporosarcina</taxon>
    </lineage>
</organism>
<keyword evidence="2" id="KW-1185">Reference proteome</keyword>
<sequence>MNPGKIEEIRFYSNELQEEMELLIYLPTRYSPLYKHNVMLVSDGKDYFQYGRIGRIADELMEEEIIEPVIIVGIPYKTVQERRRMYHPEGDRHKAYIRFLAHELIQYIDETYPTYQMGSSRMLMGDSLAASISLLTALKYPNCFGKVVLHSPFVNEQVLESVKANQNPANLSIYHVIGDKETYVPTTADGRLDFLTPNRELHKVIKEKRFPYYYEELDGDHTWKSWQPDIRRALIEINSL</sequence>
<gene>
    <name evidence="1" type="ORF">SporoS204_13970</name>
</gene>
<evidence type="ECO:0000313" key="2">
    <source>
        <dbReference type="Proteomes" id="UP000192486"/>
    </source>
</evidence>
<evidence type="ECO:0000313" key="1">
    <source>
        <dbReference type="EMBL" id="ARF15159.1"/>
    </source>
</evidence>
<dbReference type="InterPro" id="IPR000801">
    <property type="entry name" value="Esterase-like"/>
</dbReference>
<name>A0ABN4YQI7_SPOUR</name>
<dbReference type="InterPro" id="IPR050583">
    <property type="entry name" value="Mycobacterial_A85_antigen"/>
</dbReference>
<proteinExistence type="predicted"/>
<dbReference type="SUPFAM" id="SSF53474">
    <property type="entry name" value="alpha/beta-Hydrolases"/>
    <property type="match status" value="1"/>
</dbReference>